<evidence type="ECO:0000313" key="9">
    <source>
        <dbReference type="Proteomes" id="UP000825935"/>
    </source>
</evidence>
<feature type="domain" description="RanBP2-type" evidence="6">
    <location>
        <begin position="342"/>
        <end position="373"/>
    </location>
</feature>
<keyword evidence="1" id="KW-0479">Metal-binding</keyword>
<dbReference type="PANTHER" id="PTHR46622">
    <property type="entry name" value="DNA-DEPENDENT METALLOPROTEASE WSS1"/>
    <property type="match status" value="1"/>
</dbReference>
<dbReference type="InterPro" id="IPR013536">
    <property type="entry name" value="WLM_dom"/>
</dbReference>
<keyword evidence="3" id="KW-0862">Zinc</keyword>
<dbReference type="InterPro" id="IPR036443">
    <property type="entry name" value="Znf_RanBP2_sf"/>
</dbReference>
<dbReference type="OMA" id="LKDDIWC"/>
<feature type="domain" description="WLM" evidence="7">
    <location>
        <begin position="5"/>
        <end position="233"/>
    </location>
</feature>
<dbReference type="GO" id="GO:0005634">
    <property type="term" value="C:nucleus"/>
    <property type="evidence" value="ECO:0007669"/>
    <property type="project" value="TreeGrafter"/>
</dbReference>
<protein>
    <recommendedName>
        <fullName evidence="10">WLM-domain-containing protein</fullName>
    </recommendedName>
</protein>
<evidence type="ECO:0000256" key="4">
    <source>
        <dbReference type="PROSITE-ProRule" id="PRU00322"/>
    </source>
</evidence>
<dbReference type="PROSITE" id="PS51397">
    <property type="entry name" value="WLM"/>
    <property type="match status" value="1"/>
</dbReference>
<dbReference type="PROSITE" id="PS50199">
    <property type="entry name" value="ZF_RANBP2_2"/>
    <property type="match status" value="2"/>
</dbReference>
<evidence type="ECO:0000259" key="7">
    <source>
        <dbReference type="PROSITE" id="PS51397"/>
    </source>
</evidence>
<dbReference type="SUPFAM" id="SSF90209">
    <property type="entry name" value="Ran binding protein zinc finger-like"/>
    <property type="match status" value="2"/>
</dbReference>
<dbReference type="Proteomes" id="UP000825935">
    <property type="component" value="Chromosome 16"/>
</dbReference>
<evidence type="ECO:0000313" key="8">
    <source>
        <dbReference type="EMBL" id="KAH7387623.1"/>
    </source>
</evidence>
<feature type="domain" description="RanBP2-type" evidence="6">
    <location>
        <begin position="313"/>
        <end position="342"/>
    </location>
</feature>
<dbReference type="InterPro" id="IPR053000">
    <property type="entry name" value="WSS1-like_metalloprotease"/>
</dbReference>
<evidence type="ECO:0000259" key="6">
    <source>
        <dbReference type="PROSITE" id="PS50199"/>
    </source>
</evidence>
<feature type="compositionally biased region" description="Polar residues" evidence="5">
    <location>
        <begin position="258"/>
        <end position="278"/>
    </location>
</feature>
<dbReference type="EMBL" id="CM035421">
    <property type="protein sequence ID" value="KAH7387623.1"/>
    <property type="molecule type" value="Genomic_DNA"/>
</dbReference>
<accession>A0A8T2T0W6</accession>
<evidence type="ECO:0000256" key="3">
    <source>
        <dbReference type="ARBA" id="ARBA00022833"/>
    </source>
</evidence>
<organism evidence="8 9">
    <name type="scientific">Ceratopteris richardii</name>
    <name type="common">Triangle waterfern</name>
    <dbReference type="NCBI Taxonomy" id="49495"/>
    <lineage>
        <taxon>Eukaryota</taxon>
        <taxon>Viridiplantae</taxon>
        <taxon>Streptophyta</taxon>
        <taxon>Embryophyta</taxon>
        <taxon>Tracheophyta</taxon>
        <taxon>Polypodiopsida</taxon>
        <taxon>Polypodiidae</taxon>
        <taxon>Polypodiales</taxon>
        <taxon>Pteridineae</taxon>
        <taxon>Pteridaceae</taxon>
        <taxon>Parkerioideae</taxon>
        <taxon>Ceratopteris</taxon>
    </lineage>
</organism>
<proteinExistence type="predicted"/>
<sequence length="387" mass="42146">MPVRSIESGDLAKVWEVKTLGRPGEVEACSLLNNIAKQVQPIMRKRKWRVMLLSEFWLWTGGIMSHTWARRAHVHSIDFIFNPQNHALLGLNIGSGQEIRIRLRKPGRESEFLPYESLLGTMLHELTHNEHGPHDAKFYKLLDEITKECEDLMAKGITGTGQGFDAPGQRLGGYSHNPPDSRKREAILAAAQKRARTGSLMPNGPRRLGGDSEIMKALSPIQAAAMAAERRLRDDLWCAAPDTLGENGTKKAQERENASGNVNILPTAGSNRFSSSSDTAAPISGIGHINTSTNSCTEASGGSCSFPMPGASSASMWTCTMCTLLNPPLAVICGACSTARVDKGQKNWSCKFCTLENNISLDKCEACNQWRYSYGAPIAAASPYQGT</sequence>
<dbReference type="InterPro" id="IPR001876">
    <property type="entry name" value="Znf_RanBP2"/>
</dbReference>
<dbReference type="SMART" id="SM00547">
    <property type="entry name" value="ZnF_RBZ"/>
    <property type="match status" value="2"/>
</dbReference>
<keyword evidence="9" id="KW-1185">Reference proteome</keyword>
<dbReference type="PROSITE" id="PS01358">
    <property type="entry name" value="ZF_RANBP2_1"/>
    <property type="match status" value="2"/>
</dbReference>
<dbReference type="GO" id="GO:0006281">
    <property type="term" value="P:DNA repair"/>
    <property type="evidence" value="ECO:0007669"/>
    <property type="project" value="TreeGrafter"/>
</dbReference>
<dbReference type="OrthoDB" id="261960at2759"/>
<evidence type="ECO:0000256" key="1">
    <source>
        <dbReference type="ARBA" id="ARBA00022723"/>
    </source>
</evidence>
<comment type="caution">
    <text evidence="8">The sequence shown here is derived from an EMBL/GenBank/DDBJ whole genome shotgun (WGS) entry which is preliminary data.</text>
</comment>
<feature type="compositionally biased region" description="Basic and acidic residues" evidence="5">
    <location>
        <begin position="248"/>
        <end position="257"/>
    </location>
</feature>
<name>A0A8T2T0W6_CERRI</name>
<dbReference type="GO" id="GO:0008237">
    <property type="term" value="F:metallopeptidase activity"/>
    <property type="evidence" value="ECO:0007669"/>
    <property type="project" value="TreeGrafter"/>
</dbReference>
<dbReference type="AlphaFoldDB" id="A0A8T2T0W6"/>
<dbReference type="PANTHER" id="PTHR46622:SF1">
    <property type="entry name" value="DNA-DEPENDENT METALLOPROTEASE WSS1"/>
    <property type="match status" value="1"/>
</dbReference>
<gene>
    <name evidence="8" type="ORF">KP509_16G033200</name>
</gene>
<dbReference type="Pfam" id="PF08325">
    <property type="entry name" value="WLM"/>
    <property type="match status" value="2"/>
</dbReference>
<dbReference type="GO" id="GO:0008270">
    <property type="term" value="F:zinc ion binding"/>
    <property type="evidence" value="ECO:0007669"/>
    <property type="project" value="UniProtKB-KW"/>
</dbReference>
<evidence type="ECO:0008006" key="10">
    <source>
        <dbReference type="Google" id="ProtNLM"/>
    </source>
</evidence>
<feature type="region of interest" description="Disordered" evidence="5">
    <location>
        <begin position="245"/>
        <end position="278"/>
    </location>
</feature>
<keyword evidence="2 4" id="KW-0863">Zinc-finger</keyword>
<evidence type="ECO:0000256" key="5">
    <source>
        <dbReference type="SAM" id="MobiDB-lite"/>
    </source>
</evidence>
<evidence type="ECO:0000256" key="2">
    <source>
        <dbReference type="ARBA" id="ARBA00022771"/>
    </source>
</evidence>
<dbReference type="Gene3D" id="4.10.1060.10">
    <property type="entry name" value="Zinc finger, RanBP2-type"/>
    <property type="match status" value="1"/>
</dbReference>
<reference evidence="8" key="1">
    <citation type="submission" date="2021-08" db="EMBL/GenBank/DDBJ databases">
        <title>WGS assembly of Ceratopteris richardii.</title>
        <authorList>
            <person name="Marchant D.B."/>
            <person name="Chen G."/>
            <person name="Jenkins J."/>
            <person name="Shu S."/>
            <person name="Leebens-Mack J."/>
            <person name="Grimwood J."/>
            <person name="Schmutz J."/>
            <person name="Soltis P."/>
            <person name="Soltis D."/>
            <person name="Chen Z.-H."/>
        </authorList>
    </citation>
    <scope>NUCLEOTIDE SEQUENCE</scope>
    <source>
        <strain evidence="8">Whitten #5841</strain>
        <tissue evidence="8">Leaf</tissue>
    </source>
</reference>